<accession>A0A8J2ZIT1</accession>
<dbReference type="AlphaFoldDB" id="A0A8J2ZIT1"/>
<evidence type="ECO:0000256" key="2">
    <source>
        <dbReference type="SAM" id="SignalP"/>
    </source>
</evidence>
<keyword evidence="2" id="KW-0732">Signal</keyword>
<dbReference type="EMBL" id="BMJV01000002">
    <property type="protein sequence ID" value="GGG69400.1"/>
    <property type="molecule type" value="Genomic_DNA"/>
</dbReference>
<reference evidence="3" key="2">
    <citation type="submission" date="2020-09" db="EMBL/GenBank/DDBJ databases">
        <authorList>
            <person name="Sun Q."/>
            <person name="Zhou Y."/>
        </authorList>
    </citation>
    <scope>NUCLEOTIDE SEQUENCE</scope>
    <source>
        <strain evidence="3">CGMCC 1.15762</strain>
    </source>
</reference>
<proteinExistence type="predicted"/>
<sequence length="185" mass="20247">MKRFITLTALSTVIATSAFAASEAEMTAIDRYYPEANYETLSDEQVAQMFAIANSGESDTDKTSRIEEIASSNNPSTATATVSDSELTAYVPEWRLAELTEEERAELIALVSSNDNPEETRVQVLESMNSATPNLTPGEMKSVERIAPGADLSVLTTEQVQQIRAALYGEQNDTEKKSRIDQILS</sequence>
<organism evidence="3 4">
    <name type="scientific">Salipiger pallidus</name>
    <dbReference type="NCBI Taxonomy" id="1775170"/>
    <lineage>
        <taxon>Bacteria</taxon>
        <taxon>Pseudomonadati</taxon>
        <taxon>Pseudomonadota</taxon>
        <taxon>Alphaproteobacteria</taxon>
        <taxon>Rhodobacterales</taxon>
        <taxon>Roseobacteraceae</taxon>
        <taxon>Salipiger</taxon>
    </lineage>
</organism>
<evidence type="ECO:0000313" key="3">
    <source>
        <dbReference type="EMBL" id="GGG69400.1"/>
    </source>
</evidence>
<evidence type="ECO:0000313" key="4">
    <source>
        <dbReference type="Proteomes" id="UP000617145"/>
    </source>
</evidence>
<feature type="chain" id="PRO_5035260761" description="LTXXQ motif family protein" evidence="2">
    <location>
        <begin position="21"/>
        <end position="185"/>
    </location>
</feature>
<protein>
    <recommendedName>
        <fullName evidence="5">LTXXQ motif family protein</fullName>
    </recommendedName>
</protein>
<name>A0A8J2ZIT1_9RHOB</name>
<evidence type="ECO:0000256" key="1">
    <source>
        <dbReference type="SAM" id="MobiDB-lite"/>
    </source>
</evidence>
<feature type="signal peptide" evidence="2">
    <location>
        <begin position="1"/>
        <end position="20"/>
    </location>
</feature>
<feature type="compositionally biased region" description="Basic and acidic residues" evidence="1">
    <location>
        <begin position="59"/>
        <end position="68"/>
    </location>
</feature>
<feature type="region of interest" description="Disordered" evidence="1">
    <location>
        <begin position="57"/>
        <end position="81"/>
    </location>
</feature>
<gene>
    <name evidence="3" type="ORF">GCM10011415_16000</name>
</gene>
<keyword evidence="4" id="KW-1185">Reference proteome</keyword>
<dbReference type="Proteomes" id="UP000617145">
    <property type="component" value="Unassembled WGS sequence"/>
</dbReference>
<evidence type="ECO:0008006" key="5">
    <source>
        <dbReference type="Google" id="ProtNLM"/>
    </source>
</evidence>
<comment type="caution">
    <text evidence="3">The sequence shown here is derived from an EMBL/GenBank/DDBJ whole genome shotgun (WGS) entry which is preliminary data.</text>
</comment>
<feature type="compositionally biased region" description="Polar residues" evidence="1">
    <location>
        <begin position="70"/>
        <end position="81"/>
    </location>
</feature>
<dbReference type="RefSeq" id="WP_188789673.1">
    <property type="nucleotide sequence ID" value="NZ_BMJV01000002.1"/>
</dbReference>
<reference evidence="3" key="1">
    <citation type="journal article" date="2014" name="Int. J. Syst. Evol. Microbiol.">
        <title>Complete genome sequence of Corynebacterium casei LMG S-19264T (=DSM 44701T), isolated from a smear-ripened cheese.</title>
        <authorList>
            <consortium name="US DOE Joint Genome Institute (JGI-PGF)"/>
            <person name="Walter F."/>
            <person name="Albersmeier A."/>
            <person name="Kalinowski J."/>
            <person name="Ruckert C."/>
        </authorList>
    </citation>
    <scope>NUCLEOTIDE SEQUENCE</scope>
    <source>
        <strain evidence="3">CGMCC 1.15762</strain>
    </source>
</reference>